<evidence type="ECO:0000313" key="1">
    <source>
        <dbReference type="EMBL" id="KJA21595.1"/>
    </source>
</evidence>
<sequence length="192" mass="20477">MTPRGSPVWTLHQLAARRRSRSIQQALNAGAGDGRHGRAHATAAPPVLPAADMCAQRAARPSRRFVDDSAPWSTPHRICVSIEPPAGAVPVNFAASRRREAACASIAAPAATISPRSCPPSPIDATTASTQALKHSWTVDDAKSLYTKKSNPHLIVHTIDQVRCVRAAMNLPYAAEKNGQTVFSVDYISPDS</sequence>
<dbReference type="AlphaFoldDB" id="A0A0D2PNX7"/>
<accession>A0A0D2PNX7</accession>
<evidence type="ECO:0000313" key="2">
    <source>
        <dbReference type="Proteomes" id="UP000054270"/>
    </source>
</evidence>
<reference evidence="2" key="1">
    <citation type="submission" date="2014-04" db="EMBL/GenBank/DDBJ databases">
        <title>Evolutionary Origins and Diversification of the Mycorrhizal Mutualists.</title>
        <authorList>
            <consortium name="DOE Joint Genome Institute"/>
            <consortium name="Mycorrhizal Genomics Consortium"/>
            <person name="Kohler A."/>
            <person name="Kuo A."/>
            <person name="Nagy L.G."/>
            <person name="Floudas D."/>
            <person name="Copeland A."/>
            <person name="Barry K.W."/>
            <person name="Cichocki N."/>
            <person name="Veneault-Fourrey C."/>
            <person name="LaButti K."/>
            <person name="Lindquist E.A."/>
            <person name="Lipzen A."/>
            <person name="Lundell T."/>
            <person name="Morin E."/>
            <person name="Murat C."/>
            <person name="Riley R."/>
            <person name="Ohm R."/>
            <person name="Sun H."/>
            <person name="Tunlid A."/>
            <person name="Henrissat B."/>
            <person name="Grigoriev I.V."/>
            <person name="Hibbett D.S."/>
            <person name="Martin F."/>
        </authorList>
    </citation>
    <scope>NUCLEOTIDE SEQUENCE [LARGE SCALE GENOMIC DNA]</scope>
    <source>
        <strain evidence="2">FD-334 SS-4</strain>
    </source>
</reference>
<dbReference type="EMBL" id="KN817557">
    <property type="protein sequence ID" value="KJA21595.1"/>
    <property type="molecule type" value="Genomic_DNA"/>
</dbReference>
<protein>
    <submittedName>
        <fullName evidence="1">Uncharacterized protein</fullName>
    </submittedName>
</protein>
<name>A0A0D2PNX7_HYPSF</name>
<dbReference type="Proteomes" id="UP000054270">
    <property type="component" value="Unassembled WGS sequence"/>
</dbReference>
<organism evidence="1 2">
    <name type="scientific">Hypholoma sublateritium (strain FD-334 SS-4)</name>
    <dbReference type="NCBI Taxonomy" id="945553"/>
    <lineage>
        <taxon>Eukaryota</taxon>
        <taxon>Fungi</taxon>
        <taxon>Dikarya</taxon>
        <taxon>Basidiomycota</taxon>
        <taxon>Agaricomycotina</taxon>
        <taxon>Agaricomycetes</taxon>
        <taxon>Agaricomycetidae</taxon>
        <taxon>Agaricales</taxon>
        <taxon>Agaricineae</taxon>
        <taxon>Strophariaceae</taxon>
        <taxon>Hypholoma</taxon>
    </lineage>
</organism>
<keyword evidence="2" id="KW-1185">Reference proteome</keyword>
<proteinExistence type="predicted"/>
<gene>
    <name evidence="1" type="ORF">HYPSUDRAFT_77798</name>
</gene>